<feature type="transmembrane region" description="Helical" evidence="1">
    <location>
        <begin position="123"/>
        <end position="146"/>
    </location>
</feature>
<dbReference type="AlphaFoldDB" id="A0A6M4GZB5"/>
<feature type="transmembrane region" description="Helical" evidence="1">
    <location>
        <begin position="83"/>
        <end position="103"/>
    </location>
</feature>
<proteinExistence type="predicted"/>
<keyword evidence="1" id="KW-1133">Transmembrane helix</keyword>
<keyword evidence="1" id="KW-0472">Membrane</keyword>
<dbReference type="EMBL" id="CP053069">
    <property type="protein sequence ID" value="QJR12365.1"/>
    <property type="molecule type" value="Genomic_DNA"/>
</dbReference>
<feature type="transmembrane region" description="Helical" evidence="1">
    <location>
        <begin position="51"/>
        <end position="71"/>
    </location>
</feature>
<evidence type="ECO:0000313" key="3">
    <source>
        <dbReference type="EMBL" id="QJR12365.1"/>
    </source>
</evidence>
<dbReference type="KEGG" id="uru:DSM104443_03451"/>
<reference evidence="3 4" key="1">
    <citation type="submission" date="2020-04" db="EMBL/GenBank/DDBJ databases">
        <title>Usitatibacter rugosus gen. nov., sp. nov. and Usitatibacter palustris sp. nov., novel members of Usitatibacteraceae fam. nov. within the order Nitrosomonadales isolated from soil.</title>
        <authorList>
            <person name="Huber K.J."/>
            <person name="Neumann-Schaal M."/>
            <person name="Geppert A."/>
            <person name="Luckner M."/>
            <person name="Wanner G."/>
            <person name="Overmann J."/>
        </authorList>
    </citation>
    <scope>NUCLEOTIDE SEQUENCE [LARGE SCALE GENOMIC DNA]</scope>
    <source>
        <strain evidence="3 4">0125_3</strain>
    </source>
</reference>
<keyword evidence="4" id="KW-1185">Reference proteome</keyword>
<keyword evidence="1" id="KW-0812">Transmembrane</keyword>
<dbReference type="Pfam" id="PF20349">
    <property type="entry name" value="DUF6644"/>
    <property type="match status" value="1"/>
</dbReference>
<feature type="domain" description="DUF6644" evidence="2">
    <location>
        <begin position="14"/>
        <end position="142"/>
    </location>
</feature>
<dbReference type="Proteomes" id="UP000501534">
    <property type="component" value="Chromosome"/>
</dbReference>
<dbReference type="InterPro" id="IPR046586">
    <property type="entry name" value="DUF6644"/>
</dbReference>
<evidence type="ECO:0000256" key="1">
    <source>
        <dbReference type="SAM" id="Phobius"/>
    </source>
</evidence>
<sequence length="148" mass="15611">MIDAFTLSHYTAVVAIHTLGFVVLVGAIVVFDLRVLGFSRAVPLRALSRLTLPWCFTALLAILPTGLLMLSAHADELLASRAFQLKLGLILAAGMNAAFFRTGPWATVPAWDTGVTAPLTARASAALSIVLWAGVLSCGQLVSAIIRP</sequence>
<evidence type="ECO:0000259" key="2">
    <source>
        <dbReference type="Pfam" id="PF20349"/>
    </source>
</evidence>
<evidence type="ECO:0000313" key="4">
    <source>
        <dbReference type="Proteomes" id="UP000501534"/>
    </source>
</evidence>
<name>A0A6M4GZB5_9PROT</name>
<gene>
    <name evidence="3" type="ORF">DSM104443_03451</name>
</gene>
<feature type="transmembrane region" description="Helical" evidence="1">
    <location>
        <begin position="12"/>
        <end position="31"/>
    </location>
</feature>
<organism evidence="3 4">
    <name type="scientific">Usitatibacter rugosus</name>
    <dbReference type="NCBI Taxonomy" id="2732067"/>
    <lineage>
        <taxon>Bacteria</taxon>
        <taxon>Pseudomonadati</taxon>
        <taxon>Pseudomonadota</taxon>
        <taxon>Betaproteobacteria</taxon>
        <taxon>Nitrosomonadales</taxon>
        <taxon>Usitatibacteraceae</taxon>
        <taxon>Usitatibacter</taxon>
    </lineage>
</organism>
<accession>A0A6M4GZB5</accession>
<protein>
    <recommendedName>
        <fullName evidence="2">DUF6644 domain-containing protein</fullName>
    </recommendedName>
</protein>
<dbReference type="RefSeq" id="WP_171094508.1">
    <property type="nucleotide sequence ID" value="NZ_CP053069.1"/>
</dbReference>